<dbReference type="STRING" id="1454004.AW11_02563"/>
<dbReference type="EMBL" id="JEMY01000034">
    <property type="protein sequence ID" value="EXI87434.1"/>
    <property type="molecule type" value="Genomic_DNA"/>
</dbReference>
<evidence type="ECO:0000313" key="2">
    <source>
        <dbReference type="Proteomes" id="UP000022141"/>
    </source>
</evidence>
<dbReference type="PATRIC" id="fig|1454004.3.peg.2650"/>
<dbReference type="eggNOG" id="ENOG5032SKX">
    <property type="taxonomic scope" value="Bacteria"/>
</dbReference>
<comment type="caution">
    <text evidence="1">The sequence shown here is derived from an EMBL/GenBank/DDBJ whole genome shotgun (WGS) entry which is preliminary data.</text>
</comment>
<sequence length="69" mass="8178">MKIRPQRYRCPLGRLQPDVTNLEAVKETGWREQRILVVSDTDERLDFVERELVRRLGERLYGTGGRRHG</sequence>
<protein>
    <submittedName>
        <fullName evidence="1">Uncharacterized protein</fullName>
    </submittedName>
</protein>
<reference evidence="1" key="1">
    <citation type="submission" date="2014-02" db="EMBL/GenBank/DDBJ databases">
        <title>Expanding our view of genomic diversity in Candidatus Accumulibacter clades.</title>
        <authorList>
            <person name="Skennerton C.T."/>
            <person name="Barr J.J."/>
            <person name="Slater F.R."/>
            <person name="Bond P.L."/>
            <person name="Tyson G.W."/>
        </authorList>
    </citation>
    <scope>NUCLEOTIDE SEQUENCE [LARGE SCALE GENOMIC DNA]</scope>
</reference>
<name>A0A011R8H1_ACCRE</name>
<evidence type="ECO:0000313" key="1">
    <source>
        <dbReference type="EMBL" id="EXI87434.1"/>
    </source>
</evidence>
<dbReference type="Proteomes" id="UP000022141">
    <property type="component" value="Unassembled WGS sequence"/>
</dbReference>
<gene>
    <name evidence="1" type="ORF">AW11_02563</name>
</gene>
<accession>A0A011R8H1</accession>
<proteinExistence type="predicted"/>
<organism evidence="1 2">
    <name type="scientific">Accumulibacter regalis</name>
    <dbReference type="NCBI Taxonomy" id="522306"/>
    <lineage>
        <taxon>Bacteria</taxon>
        <taxon>Pseudomonadati</taxon>
        <taxon>Pseudomonadota</taxon>
        <taxon>Betaproteobacteria</taxon>
        <taxon>Candidatus Accumulibacter</taxon>
    </lineage>
</organism>
<dbReference type="AlphaFoldDB" id="A0A011R8H1"/>
<keyword evidence="2" id="KW-1185">Reference proteome</keyword>